<comment type="caution">
    <text evidence="2">The sequence shown here is derived from an EMBL/GenBank/DDBJ whole genome shotgun (WGS) entry which is preliminary data.</text>
</comment>
<name>A0A4Y7SD50_COPMI</name>
<dbReference type="AlphaFoldDB" id="A0A4Y7SD50"/>
<gene>
    <name evidence="2" type="ORF">FA13DRAFT_373613</name>
</gene>
<organism evidence="2 3">
    <name type="scientific">Coprinellus micaceus</name>
    <name type="common">Glistening ink-cap mushroom</name>
    <name type="synonym">Coprinus micaceus</name>
    <dbReference type="NCBI Taxonomy" id="71717"/>
    <lineage>
        <taxon>Eukaryota</taxon>
        <taxon>Fungi</taxon>
        <taxon>Dikarya</taxon>
        <taxon>Basidiomycota</taxon>
        <taxon>Agaricomycotina</taxon>
        <taxon>Agaricomycetes</taxon>
        <taxon>Agaricomycetidae</taxon>
        <taxon>Agaricales</taxon>
        <taxon>Agaricineae</taxon>
        <taxon>Psathyrellaceae</taxon>
        <taxon>Coprinellus</taxon>
    </lineage>
</organism>
<protein>
    <submittedName>
        <fullName evidence="2">Uncharacterized protein</fullName>
    </submittedName>
</protein>
<sequence>MAMRTSLKASAPELAQGCLRSRPLAIVIEASPLTQERGFGHTRIKWSKPCPQRATEAQSLNPTKFGPHSSVTQRLAPNGTQRRKEGTSTRDHGGSSSELAPTQPRGRAKTRR</sequence>
<feature type="compositionally biased region" description="Polar residues" evidence="1">
    <location>
        <begin position="69"/>
        <end position="80"/>
    </location>
</feature>
<evidence type="ECO:0000313" key="2">
    <source>
        <dbReference type="EMBL" id="TEB19431.1"/>
    </source>
</evidence>
<feature type="region of interest" description="Disordered" evidence="1">
    <location>
        <begin position="39"/>
        <end position="112"/>
    </location>
</feature>
<keyword evidence="3" id="KW-1185">Reference proteome</keyword>
<feature type="compositionally biased region" description="Basic and acidic residues" evidence="1">
    <location>
        <begin position="82"/>
        <end position="93"/>
    </location>
</feature>
<evidence type="ECO:0000313" key="3">
    <source>
        <dbReference type="Proteomes" id="UP000298030"/>
    </source>
</evidence>
<accession>A0A4Y7SD50</accession>
<dbReference type="Proteomes" id="UP000298030">
    <property type="component" value="Unassembled WGS sequence"/>
</dbReference>
<dbReference type="EMBL" id="QPFP01000192">
    <property type="protein sequence ID" value="TEB19431.1"/>
    <property type="molecule type" value="Genomic_DNA"/>
</dbReference>
<proteinExistence type="predicted"/>
<evidence type="ECO:0000256" key="1">
    <source>
        <dbReference type="SAM" id="MobiDB-lite"/>
    </source>
</evidence>
<reference evidence="2 3" key="1">
    <citation type="journal article" date="2019" name="Nat. Ecol. Evol.">
        <title>Megaphylogeny resolves global patterns of mushroom evolution.</title>
        <authorList>
            <person name="Varga T."/>
            <person name="Krizsan K."/>
            <person name="Foldi C."/>
            <person name="Dima B."/>
            <person name="Sanchez-Garcia M."/>
            <person name="Sanchez-Ramirez S."/>
            <person name="Szollosi G.J."/>
            <person name="Szarkandi J.G."/>
            <person name="Papp V."/>
            <person name="Albert L."/>
            <person name="Andreopoulos W."/>
            <person name="Angelini C."/>
            <person name="Antonin V."/>
            <person name="Barry K.W."/>
            <person name="Bougher N.L."/>
            <person name="Buchanan P."/>
            <person name="Buyck B."/>
            <person name="Bense V."/>
            <person name="Catcheside P."/>
            <person name="Chovatia M."/>
            <person name="Cooper J."/>
            <person name="Damon W."/>
            <person name="Desjardin D."/>
            <person name="Finy P."/>
            <person name="Geml J."/>
            <person name="Haridas S."/>
            <person name="Hughes K."/>
            <person name="Justo A."/>
            <person name="Karasinski D."/>
            <person name="Kautmanova I."/>
            <person name="Kiss B."/>
            <person name="Kocsube S."/>
            <person name="Kotiranta H."/>
            <person name="LaButti K.M."/>
            <person name="Lechner B.E."/>
            <person name="Liimatainen K."/>
            <person name="Lipzen A."/>
            <person name="Lukacs Z."/>
            <person name="Mihaltcheva S."/>
            <person name="Morgado L.N."/>
            <person name="Niskanen T."/>
            <person name="Noordeloos M.E."/>
            <person name="Ohm R.A."/>
            <person name="Ortiz-Santana B."/>
            <person name="Ovrebo C."/>
            <person name="Racz N."/>
            <person name="Riley R."/>
            <person name="Savchenko A."/>
            <person name="Shiryaev A."/>
            <person name="Soop K."/>
            <person name="Spirin V."/>
            <person name="Szebenyi C."/>
            <person name="Tomsovsky M."/>
            <person name="Tulloss R.E."/>
            <person name="Uehling J."/>
            <person name="Grigoriev I.V."/>
            <person name="Vagvolgyi C."/>
            <person name="Papp T."/>
            <person name="Martin F.M."/>
            <person name="Miettinen O."/>
            <person name="Hibbett D.S."/>
            <person name="Nagy L.G."/>
        </authorList>
    </citation>
    <scope>NUCLEOTIDE SEQUENCE [LARGE SCALE GENOMIC DNA]</scope>
    <source>
        <strain evidence="2 3">FP101781</strain>
    </source>
</reference>